<dbReference type="AlphaFoldDB" id="A0AA37HYM3"/>
<name>A0AA37HYM3_SEGBR</name>
<feature type="region of interest" description="Disordered" evidence="1">
    <location>
        <begin position="513"/>
        <end position="535"/>
    </location>
</feature>
<accession>A0AA37HYM3</accession>
<evidence type="ECO:0008006" key="4">
    <source>
        <dbReference type="Google" id="ProtNLM"/>
    </source>
</evidence>
<proteinExistence type="predicted"/>
<dbReference type="Proteomes" id="UP000887043">
    <property type="component" value="Unassembled WGS sequence"/>
</dbReference>
<dbReference type="EMBL" id="BPTR01000002">
    <property type="protein sequence ID" value="GJG29082.1"/>
    <property type="molecule type" value="Genomic_DNA"/>
</dbReference>
<evidence type="ECO:0000313" key="2">
    <source>
        <dbReference type="EMBL" id="GJG29082.1"/>
    </source>
</evidence>
<dbReference type="Gene3D" id="3.40.1360.10">
    <property type="match status" value="1"/>
</dbReference>
<organism evidence="2 3">
    <name type="scientific">Segatella bryantii</name>
    <name type="common">Prevotella bryantii</name>
    <dbReference type="NCBI Taxonomy" id="77095"/>
    <lineage>
        <taxon>Bacteria</taxon>
        <taxon>Pseudomonadati</taxon>
        <taxon>Bacteroidota</taxon>
        <taxon>Bacteroidia</taxon>
        <taxon>Bacteroidales</taxon>
        <taxon>Prevotellaceae</taxon>
        <taxon>Segatella</taxon>
    </lineage>
</organism>
<dbReference type="RefSeq" id="WP_006281994.1">
    <property type="nucleotide sequence ID" value="NZ_BPTR01000002.1"/>
</dbReference>
<gene>
    <name evidence="2" type="ORF">PRRU23_27820</name>
</gene>
<dbReference type="InterPro" id="IPR034154">
    <property type="entry name" value="TOPRIM_DnaG/twinkle"/>
</dbReference>
<evidence type="ECO:0000256" key="1">
    <source>
        <dbReference type="SAM" id="MobiDB-lite"/>
    </source>
</evidence>
<reference evidence="2" key="1">
    <citation type="submission" date="2021-08" db="EMBL/GenBank/DDBJ databases">
        <title>Prevotella lacticifex sp. nov., isolated from rumen of cow.</title>
        <authorList>
            <person name="Shinkai T."/>
            <person name="Ikeyama N."/>
            <person name="Kumagai M."/>
            <person name="Ohmori H."/>
            <person name="Sakamoto M."/>
            <person name="Ohkuma M."/>
            <person name="Mitsumori M."/>
        </authorList>
    </citation>
    <scope>NUCLEOTIDE SEQUENCE</scope>
    <source>
        <strain evidence="2">DSM 11371</strain>
    </source>
</reference>
<protein>
    <recommendedName>
        <fullName evidence="4">Toprim domain-containing protein</fullName>
    </recommendedName>
</protein>
<comment type="caution">
    <text evidence="2">The sequence shown here is derived from an EMBL/GenBank/DDBJ whole genome shotgun (WGS) entry which is preliminary data.</text>
</comment>
<sequence length="535" mass="61955">MSQLTYDDYKARLSIQDVLVEAGYTLNRRDGLRYPTYIRLDSTGHRIHNDKFIVCGNGQCCFHPPIVRNYNIISFIKEHPEMFADYQAGMDKDRLVNLVCCRLLNIPIEERNSRTVTTLPPLEPFRIEEYKLHQFKGDDRESQKPFFPYFQQRGLDLSTQYAFRHAFVLASRETKSGNVLRNLAFPMTIPGSPNKVVGFEERGRKGKDGKSYKGMARGSNASEGMWIASPEHTSLKDAQRVFIFESAYDAMAFYQMLTGKDSKLSYKEKKVLKTAIYASTGGNPSTRQLEGLMHTAKAACFHLCFDMDEAGNRFAEQFKALAIRENVPEKHIIREEPSQGFKDFNDELLDRIRTRQHPLYDANVPESLKDYVDSFRQDDALPSIKGILHLSIFDYERISLLPEPLQKLFNTYVDAKEEAMELCASRLVAPEDKGEALKVCSDSYKTFKDELCKELNIKEEHIREENDRTARIAEKEIITEKPKEQQTTVTDDTPDEKEEKKFLHDVDYTTLMDEQGNMEMEEEVNDQEEKRHFRR</sequence>
<evidence type="ECO:0000313" key="3">
    <source>
        <dbReference type="Proteomes" id="UP000887043"/>
    </source>
</evidence>
<dbReference type="Pfam" id="PF13155">
    <property type="entry name" value="Toprim_2"/>
    <property type="match status" value="1"/>
</dbReference>
<dbReference type="CDD" id="cd01029">
    <property type="entry name" value="TOPRIM_primases"/>
    <property type="match status" value="1"/>
</dbReference>